<dbReference type="InterPro" id="IPR034660">
    <property type="entry name" value="DinB/YfiT-like"/>
</dbReference>
<reference evidence="1" key="1">
    <citation type="journal article" date="2014" name="Int. J. Syst. Evol. Microbiol.">
        <title>Complete genome sequence of Corynebacterium casei LMG S-19264T (=DSM 44701T), isolated from a smear-ripened cheese.</title>
        <authorList>
            <consortium name="US DOE Joint Genome Institute (JGI-PGF)"/>
            <person name="Walter F."/>
            <person name="Albersmeier A."/>
            <person name="Kalinowski J."/>
            <person name="Ruckert C."/>
        </authorList>
    </citation>
    <scope>NUCLEOTIDE SEQUENCE</scope>
    <source>
        <strain evidence="1">CGMCC 1.12921</strain>
    </source>
</reference>
<evidence type="ECO:0000313" key="1">
    <source>
        <dbReference type="EMBL" id="GGD19044.1"/>
    </source>
</evidence>
<proteinExistence type="predicted"/>
<name>A0A8J2V6W0_9PROT</name>
<dbReference type="Proteomes" id="UP000613582">
    <property type="component" value="Unassembled WGS sequence"/>
</dbReference>
<gene>
    <name evidence="1" type="ORF">GCM10011342_29680</name>
</gene>
<protein>
    <recommendedName>
        <fullName evidence="3">DUF1993 domain-containing protein</fullName>
    </recommendedName>
</protein>
<comment type="caution">
    <text evidence="1">The sequence shown here is derived from an EMBL/GenBank/DDBJ whole genome shotgun (WGS) entry which is preliminary data.</text>
</comment>
<dbReference type="AlphaFoldDB" id="A0A8J2V6W0"/>
<dbReference type="EMBL" id="BMGH01000002">
    <property type="protein sequence ID" value="GGD19044.1"/>
    <property type="molecule type" value="Genomic_DNA"/>
</dbReference>
<organism evidence="1 2">
    <name type="scientific">Aquisalinus flavus</name>
    <dbReference type="NCBI Taxonomy" id="1526572"/>
    <lineage>
        <taxon>Bacteria</taxon>
        <taxon>Pseudomonadati</taxon>
        <taxon>Pseudomonadota</taxon>
        <taxon>Alphaproteobacteria</taxon>
        <taxon>Parvularculales</taxon>
        <taxon>Parvularculaceae</taxon>
        <taxon>Aquisalinus</taxon>
    </lineage>
</organism>
<dbReference type="SUPFAM" id="SSF109854">
    <property type="entry name" value="DinB/YfiT-like putative metalloenzymes"/>
    <property type="match status" value="1"/>
</dbReference>
<reference evidence="1" key="2">
    <citation type="submission" date="2020-09" db="EMBL/GenBank/DDBJ databases">
        <authorList>
            <person name="Sun Q."/>
            <person name="Zhou Y."/>
        </authorList>
    </citation>
    <scope>NUCLEOTIDE SEQUENCE</scope>
    <source>
        <strain evidence="1">CGMCC 1.12921</strain>
    </source>
</reference>
<accession>A0A8J2V6W0</accession>
<dbReference type="Gene3D" id="1.20.120.450">
    <property type="entry name" value="dinb family like domain"/>
    <property type="match status" value="1"/>
</dbReference>
<keyword evidence="2" id="KW-1185">Reference proteome</keyword>
<evidence type="ECO:0008006" key="3">
    <source>
        <dbReference type="Google" id="ProtNLM"/>
    </source>
</evidence>
<sequence length="168" mass="18588">MPVSMYEVSVPVFISMLTAMSHVLKKAQASAKERGLEESVLVEARHAPDMLPLKNQVYIATDMAKGCASRLAGRDVPSYQDVEATFPDLLARIQKTLDYLATFEPDDMKGSEDRDITLKIGGNDMTFPGRAYVLGFVHPNFYFHVTTCYSILRANGVKLGKADYFGQG</sequence>
<dbReference type="PANTHER" id="PTHR36922">
    <property type="entry name" value="BLL2446 PROTEIN"/>
    <property type="match status" value="1"/>
</dbReference>
<dbReference type="PANTHER" id="PTHR36922:SF1">
    <property type="entry name" value="DUF1993 DOMAIN-CONTAINING PROTEIN"/>
    <property type="match status" value="1"/>
</dbReference>
<dbReference type="RefSeq" id="WP_188160613.1">
    <property type="nucleotide sequence ID" value="NZ_BMGH01000002.1"/>
</dbReference>
<evidence type="ECO:0000313" key="2">
    <source>
        <dbReference type="Proteomes" id="UP000613582"/>
    </source>
</evidence>
<dbReference type="InterPro" id="IPR018531">
    <property type="entry name" value="DUF1993"/>
</dbReference>
<dbReference type="Pfam" id="PF09351">
    <property type="entry name" value="DUF1993"/>
    <property type="match status" value="1"/>
</dbReference>